<evidence type="ECO:0000313" key="1">
    <source>
        <dbReference type="EMBL" id="KAJ8119156.1"/>
    </source>
</evidence>
<organism evidence="1 2">
    <name type="scientific">Nemania bipapillata</name>
    <dbReference type="NCBI Taxonomy" id="110536"/>
    <lineage>
        <taxon>Eukaryota</taxon>
        <taxon>Fungi</taxon>
        <taxon>Dikarya</taxon>
        <taxon>Ascomycota</taxon>
        <taxon>Pezizomycotina</taxon>
        <taxon>Sordariomycetes</taxon>
        <taxon>Xylariomycetidae</taxon>
        <taxon>Xylariales</taxon>
        <taxon>Xylariaceae</taxon>
        <taxon>Nemania</taxon>
    </lineage>
</organism>
<gene>
    <name evidence="1" type="ORF">ONZ43_g3853</name>
</gene>
<accession>A0ACC2IVG8</accession>
<reference evidence="1" key="1">
    <citation type="submission" date="2022-11" db="EMBL/GenBank/DDBJ databases">
        <title>Genome Sequence of Nemania bipapillata.</title>
        <authorList>
            <person name="Buettner E."/>
        </authorList>
    </citation>
    <scope>NUCLEOTIDE SEQUENCE</scope>
    <source>
        <strain evidence="1">CP14</strain>
    </source>
</reference>
<name>A0ACC2IVG8_9PEZI</name>
<keyword evidence="2" id="KW-1185">Reference proteome</keyword>
<proteinExistence type="predicted"/>
<dbReference type="Proteomes" id="UP001153334">
    <property type="component" value="Unassembled WGS sequence"/>
</dbReference>
<protein>
    <submittedName>
        <fullName evidence="1">Uncharacterized protein</fullName>
    </submittedName>
</protein>
<dbReference type="EMBL" id="JAPESX010000956">
    <property type="protein sequence ID" value="KAJ8119156.1"/>
    <property type="molecule type" value="Genomic_DNA"/>
</dbReference>
<evidence type="ECO:0000313" key="2">
    <source>
        <dbReference type="Proteomes" id="UP001153334"/>
    </source>
</evidence>
<comment type="caution">
    <text evidence="1">The sequence shown here is derived from an EMBL/GenBank/DDBJ whole genome shotgun (WGS) entry which is preliminary data.</text>
</comment>
<sequence length="727" mass="78818">MGIAATGSTDLAYRVAKATATEISAVGVNLILGPVLDVLTNARHQPLGVRTTGDDPQEASQYCIATINGYKDAGIATCGKHFPSYGNLDFLGSSLDMPIITQTLEELSLSALVPFRNAVAAGRLDAMFIGGCGIQNAGMNVTHACLSDQVVDDLLRNDLGFKGVAISECLEMQSLIQEYGVKGGTVMAVEAGNDLILLCRAHDVQLEAISGLKLGIENVKPLPASAATKNMIEKTNGKPSTLHERWAHHERGAIMSGEGVFREFGKSLARIRNGKLLHTSYTANGLRPVHENLINRASAIIIVTADANRNMYQNGFTKHVATMCHMLRGTGQKKSLIVVAVSSPYDFAMEKTIGTYVCTFDFTETAMASLVRALYGEFVPQGSMPGTMRKSKKMTKTRQQWLVENYERSRDEHGLNELLRTLARSSTPSLPYIATTAASFELHDSNFEESHFVVRNSSTNMLYGFVATYFLKGVAIIGAIFVDPSKRNVSVGRSLHRRAMRALLQKSGIKKIQLGLAYPGIFPGVTVDESGSIRSWFDNIGWDTQFPKRLANMVIEDLGAWSAPEGLLQSLQRANISFDLIKSMDNSDSVLALVAAHSGPEIVELYRSALQDQHCGVVRAKAALDNVLGIVIICTRASHLSAYIPSLHAPGNQEVGGIIAPIVPNTAQATLVLQGLVFMGVRQNKSQKSTKSVLSWVPGETHELFSAMGFEVQQTFDEVVNSPEHGY</sequence>